<keyword evidence="3" id="KW-1185">Reference proteome</keyword>
<gene>
    <name evidence="2" type="ORF">C5167_000336</name>
</gene>
<dbReference type="Gramene" id="RZC76169">
    <property type="protein sequence ID" value="RZC76169"/>
    <property type="gene ID" value="C5167_000336"/>
</dbReference>
<protein>
    <submittedName>
        <fullName evidence="2">Uncharacterized protein</fullName>
    </submittedName>
</protein>
<name>A0A4Y7KW51_PAPSO</name>
<feature type="transmembrane region" description="Helical" evidence="1">
    <location>
        <begin position="54"/>
        <end position="73"/>
    </location>
</feature>
<reference evidence="2 3" key="1">
    <citation type="journal article" date="2018" name="Science">
        <title>The opium poppy genome and morphinan production.</title>
        <authorList>
            <person name="Guo L."/>
            <person name="Winzer T."/>
            <person name="Yang X."/>
            <person name="Li Y."/>
            <person name="Ning Z."/>
            <person name="He Z."/>
            <person name="Teodor R."/>
            <person name="Lu Y."/>
            <person name="Bowser T.A."/>
            <person name="Graham I.A."/>
            <person name="Ye K."/>
        </authorList>
    </citation>
    <scope>NUCLEOTIDE SEQUENCE [LARGE SCALE GENOMIC DNA]</scope>
    <source>
        <strain evidence="3">cv. HN1</strain>
        <tissue evidence="2">Leaves</tissue>
    </source>
</reference>
<evidence type="ECO:0000313" key="3">
    <source>
        <dbReference type="Proteomes" id="UP000316621"/>
    </source>
</evidence>
<keyword evidence="1" id="KW-0472">Membrane</keyword>
<sequence length="93" mass="11059">MQDISQEAYELYSKRVVVILKETSEKLKIQAEKSSHDLKKSPEQVKLLQPHQRMIGIMLTKFLIFSLAFYMYIEHEIIQKRALIRFGFERGSR</sequence>
<keyword evidence="1" id="KW-0812">Transmembrane</keyword>
<accession>A0A4Y7KW51</accession>
<organism evidence="2 3">
    <name type="scientific">Papaver somniferum</name>
    <name type="common">Opium poppy</name>
    <dbReference type="NCBI Taxonomy" id="3469"/>
    <lineage>
        <taxon>Eukaryota</taxon>
        <taxon>Viridiplantae</taxon>
        <taxon>Streptophyta</taxon>
        <taxon>Embryophyta</taxon>
        <taxon>Tracheophyta</taxon>
        <taxon>Spermatophyta</taxon>
        <taxon>Magnoliopsida</taxon>
        <taxon>Ranunculales</taxon>
        <taxon>Papaveraceae</taxon>
        <taxon>Papaveroideae</taxon>
        <taxon>Papaver</taxon>
    </lineage>
</organism>
<evidence type="ECO:0000313" key="2">
    <source>
        <dbReference type="EMBL" id="RZC76169.1"/>
    </source>
</evidence>
<dbReference type="EMBL" id="CM010723">
    <property type="protein sequence ID" value="RZC76169.1"/>
    <property type="molecule type" value="Genomic_DNA"/>
</dbReference>
<proteinExistence type="predicted"/>
<evidence type="ECO:0000256" key="1">
    <source>
        <dbReference type="SAM" id="Phobius"/>
    </source>
</evidence>
<dbReference type="AlphaFoldDB" id="A0A4Y7KW51"/>
<dbReference type="Proteomes" id="UP000316621">
    <property type="component" value="Chromosome 9"/>
</dbReference>
<keyword evidence="1" id="KW-1133">Transmembrane helix</keyword>